<proteinExistence type="predicted"/>
<evidence type="ECO:0000313" key="1">
    <source>
        <dbReference type="EMBL" id="EWM20438.1"/>
    </source>
</evidence>
<gene>
    <name evidence="1" type="ORF">Naga_101668g1</name>
</gene>
<organism evidence="1 2">
    <name type="scientific">Nannochloropsis gaditana</name>
    <dbReference type="NCBI Taxonomy" id="72520"/>
    <lineage>
        <taxon>Eukaryota</taxon>
        <taxon>Sar</taxon>
        <taxon>Stramenopiles</taxon>
        <taxon>Ochrophyta</taxon>
        <taxon>Eustigmatophyceae</taxon>
        <taxon>Eustigmatales</taxon>
        <taxon>Monodopsidaceae</taxon>
        <taxon>Nannochloropsis</taxon>
    </lineage>
</organism>
<reference evidence="1 2" key="1">
    <citation type="journal article" date="2014" name="Mol. Plant">
        <title>Chromosome Scale Genome Assembly and Transcriptome Profiling of Nannochloropsis gaditana in Nitrogen Depletion.</title>
        <authorList>
            <person name="Corteggiani Carpinelli E."/>
            <person name="Telatin A."/>
            <person name="Vitulo N."/>
            <person name="Forcato C."/>
            <person name="D'Angelo M."/>
            <person name="Schiavon R."/>
            <person name="Vezzi A."/>
            <person name="Giacometti G.M."/>
            <person name="Morosinotto T."/>
            <person name="Valle G."/>
        </authorList>
    </citation>
    <scope>NUCLEOTIDE SEQUENCE [LARGE SCALE GENOMIC DNA]</scope>
    <source>
        <strain evidence="1 2">B-31</strain>
    </source>
</reference>
<protein>
    <submittedName>
        <fullName evidence="1">Uncharacterized protein</fullName>
    </submittedName>
</protein>
<dbReference type="AlphaFoldDB" id="W7TAC0"/>
<name>W7TAC0_9STRA</name>
<keyword evidence="2" id="KW-1185">Reference proteome</keyword>
<comment type="caution">
    <text evidence="1">The sequence shown here is derived from an EMBL/GenBank/DDBJ whole genome shotgun (WGS) entry which is preliminary data.</text>
</comment>
<accession>W7TAC0</accession>
<dbReference type="EMBL" id="AZIL01003081">
    <property type="protein sequence ID" value="EWM20438.1"/>
    <property type="molecule type" value="Genomic_DNA"/>
</dbReference>
<evidence type="ECO:0000313" key="2">
    <source>
        <dbReference type="Proteomes" id="UP000019335"/>
    </source>
</evidence>
<dbReference type="Proteomes" id="UP000019335">
    <property type="component" value="Unassembled WGS sequence"/>
</dbReference>
<sequence length="91" mass="10286">MLGPTRLKHRVLSSLCEGDDRMWEAFVSISCAEWEEAGKEGEGEGGAEEGRKRLVFRKLREQGVDPRIYFASCEEKFDAGVTGEESECKRK</sequence>